<evidence type="ECO:0000256" key="2">
    <source>
        <dbReference type="SAM" id="Phobius"/>
    </source>
</evidence>
<sequence length="308" mass="34600">MSAFMVTMLSAAVYAQETEPTEAEIQAVYDSIENSYTYEYGKIELKNGVGAINVPQGFKYLDAEQSKRVLVDLWGNPDEEDMTMGLIMPEKYGVLSDHGYVFNIMYDEIGYVKDDDADDIDYSDLLKDMKEETSEASKTRVTMGYDPIDLIGWATPPYYDKDRKILHWAKEIQFGTDSIHTLNYNVRVLGRKGVLVLNAIGSMEDLGIVQQDIPQVLNIVEFNDGYKYKDFDPSVDEVAAWTIGGLVAGKVLAKVGFFAVIAKFGKFIVIGLMAFFGAIYRRITGKKKKEDEDTDSENQTPEQLTPEA</sequence>
<organism evidence="3 4">
    <name type="scientific">Flavobacterium rakeshii</name>
    <dbReference type="NCBI Taxonomy" id="1038845"/>
    <lineage>
        <taxon>Bacteria</taxon>
        <taxon>Pseudomonadati</taxon>
        <taxon>Bacteroidota</taxon>
        <taxon>Flavobacteriia</taxon>
        <taxon>Flavobacteriales</taxon>
        <taxon>Flavobacteriaceae</taxon>
        <taxon>Flavobacterium</taxon>
    </lineage>
</organism>
<evidence type="ECO:0000256" key="1">
    <source>
        <dbReference type="SAM" id="MobiDB-lite"/>
    </source>
</evidence>
<evidence type="ECO:0000313" key="3">
    <source>
        <dbReference type="EMBL" id="MUV02888.1"/>
    </source>
</evidence>
<dbReference type="AlphaFoldDB" id="A0A6N8HDU3"/>
<keyword evidence="2" id="KW-1133">Transmembrane helix</keyword>
<dbReference type="EMBL" id="WOWP01000013">
    <property type="protein sequence ID" value="MUV02888.1"/>
    <property type="molecule type" value="Genomic_DNA"/>
</dbReference>
<feature type="region of interest" description="Disordered" evidence="1">
    <location>
        <begin position="286"/>
        <end position="308"/>
    </location>
</feature>
<feature type="compositionally biased region" description="Polar residues" evidence="1">
    <location>
        <begin position="297"/>
        <end position="308"/>
    </location>
</feature>
<keyword evidence="2" id="KW-0472">Membrane</keyword>
<evidence type="ECO:0000313" key="4">
    <source>
        <dbReference type="Proteomes" id="UP000433945"/>
    </source>
</evidence>
<gene>
    <name evidence="3" type="ORF">GN157_04125</name>
</gene>
<name>A0A6N8HDU3_9FLAO</name>
<dbReference type="OrthoDB" id="196355at2"/>
<reference evidence="3 4" key="1">
    <citation type="submission" date="2019-12" db="EMBL/GenBank/DDBJ databases">
        <authorList>
            <person name="Sun J.-Q."/>
        </authorList>
    </citation>
    <scope>NUCLEOTIDE SEQUENCE [LARGE SCALE GENOMIC DNA]</scope>
    <source>
        <strain evidence="3 4">JCM 17928</strain>
    </source>
</reference>
<proteinExistence type="predicted"/>
<dbReference type="InterPro" id="IPR018682">
    <property type="entry name" value="DUF2167_membr"/>
</dbReference>
<keyword evidence="4" id="KW-1185">Reference proteome</keyword>
<dbReference type="Pfam" id="PF09935">
    <property type="entry name" value="DUF2167"/>
    <property type="match status" value="1"/>
</dbReference>
<keyword evidence="2" id="KW-0812">Transmembrane</keyword>
<feature type="transmembrane region" description="Helical" evidence="2">
    <location>
        <begin position="255"/>
        <end position="280"/>
    </location>
</feature>
<comment type="caution">
    <text evidence="3">The sequence shown here is derived from an EMBL/GenBank/DDBJ whole genome shotgun (WGS) entry which is preliminary data.</text>
</comment>
<accession>A0A6N8HDU3</accession>
<protein>
    <submittedName>
        <fullName evidence="3">DUF2167 domain-containing protein</fullName>
    </submittedName>
</protein>
<dbReference type="Proteomes" id="UP000433945">
    <property type="component" value="Unassembled WGS sequence"/>
</dbReference>